<accession>A0ABT2JI66</accession>
<comment type="caution">
    <text evidence="2">The sequence shown here is derived from an EMBL/GenBank/DDBJ whole genome shotgun (WGS) entry which is preliminary data.</text>
</comment>
<organism evidence="2 3">
    <name type="scientific">Actinophytocola gossypii</name>
    <dbReference type="NCBI Taxonomy" id="2812003"/>
    <lineage>
        <taxon>Bacteria</taxon>
        <taxon>Bacillati</taxon>
        <taxon>Actinomycetota</taxon>
        <taxon>Actinomycetes</taxon>
        <taxon>Pseudonocardiales</taxon>
        <taxon>Pseudonocardiaceae</taxon>
    </lineage>
</organism>
<name>A0ABT2JI66_9PSEU</name>
<dbReference type="Proteomes" id="UP001156441">
    <property type="component" value="Unassembled WGS sequence"/>
</dbReference>
<protein>
    <submittedName>
        <fullName evidence="2">DUF262 domain-containing protein</fullName>
    </submittedName>
</protein>
<proteinExistence type="predicted"/>
<reference evidence="2 3" key="1">
    <citation type="submission" date="2021-02" db="EMBL/GenBank/DDBJ databases">
        <title>Actinophytocola xerophila sp. nov., isolated from soil of cotton cropping field.</title>
        <authorList>
            <person name="Huang R."/>
            <person name="Chen X."/>
            <person name="Ge X."/>
            <person name="Liu W."/>
        </authorList>
    </citation>
    <scope>NUCLEOTIDE SEQUENCE [LARGE SCALE GENOMIC DNA]</scope>
    <source>
        <strain evidence="2 3">S1-96</strain>
    </source>
</reference>
<dbReference type="InterPro" id="IPR004919">
    <property type="entry name" value="GmrSD_N"/>
</dbReference>
<gene>
    <name evidence="2" type="ORF">JT362_31115</name>
</gene>
<dbReference type="Pfam" id="PF03235">
    <property type="entry name" value="GmrSD_N"/>
    <property type="match status" value="1"/>
</dbReference>
<evidence type="ECO:0000259" key="1">
    <source>
        <dbReference type="Pfam" id="PF03235"/>
    </source>
</evidence>
<feature type="domain" description="GmrSD restriction endonucleases N-terminal" evidence="1">
    <location>
        <begin position="26"/>
        <end position="232"/>
    </location>
</feature>
<evidence type="ECO:0000313" key="3">
    <source>
        <dbReference type="Proteomes" id="UP001156441"/>
    </source>
</evidence>
<keyword evidence="3" id="KW-1185">Reference proteome</keyword>
<evidence type="ECO:0000313" key="2">
    <source>
        <dbReference type="EMBL" id="MCT2587580.1"/>
    </source>
</evidence>
<sequence length="756" mass="85799">MANYLTSYTGLFSSDATDDAPAVRSIEIPLIQRDYAQGRTDGRVQEIRARFLDVLYDALAGDEKVGLDFIYGDVEDGTLRPLDGQQRLTTLFLLHWYLGYRAGQIAEQQPWMSFSYATRPSARLFCQRLVKAVAPPNVADPTAWIVDQSWYLYVWKHDPTIQAMLVMIRAIHERFGDCDARLAWERLVSADDPAISFQLLPIDEMGSGEELYIKMNSRGKPLTAFENFKARFERSISWAGEKAIAFDQRVDGVWSDILWRYRGNDDIVDDEFMRYIAFVTDVCEWRLGRVPNGSSFENRALRLFGTEGAEAEECLTFLFHAFDTWVEVDIAEEFRRIFTFRPVSADDEGRPLLLFGTDANVNLFDACCRHYDSRYKGRFSYGRTLLLLAVILNRADPSDEFPRRLRVLRNLIEASESEFRPHRLPALVADVERIIVHGSLEEIKGFNKAQAEDELAKWAFLDEHPHLAPALFRLEDHQLLHGSLQAFELDADTFGHRVTAFESLMAAPVKWRALTGALLAAGEYARRRNARDLQFGSPSNGEPWRNLLTGTARANLVNTATAMGAVLDAVAAGTASDTSLREVRDAFLREREQEGYFDWRYYFVRYEAMREGASGIYASVGGAMGYRVCMLNKTQMNGKYRDPYLTALVREAGASGDVIDGEEGPFFIGGYVEETRSMFLRKSGTGLRCAVDGFVLKPPSHSEFLERFHEIRANSGLDEQLKLVILQEWRDNRHVDTEDRIQAGARLLRDLVAAGL</sequence>
<dbReference type="EMBL" id="JAFFZE010000026">
    <property type="protein sequence ID" value="MCT2587580.1"/>
    <property type="molecule type" value="Genomic_DNA"/>
</dbReference>
<dbReference type="RefSeq" id="WP_260195486.1">
    <property type="nucleotide sequence ID" value="NZ_JAFFZE010000026.1"/>
</dbReference>